<dbReference type="PROSITE" id="PS50929">
    <property type="entry name" value="ABC_TM1F"/>
    <property type="match status" value="1"/>
</dbReference>
<evidence type="ECO:0000256" key="6">
    <source>
        <dbReference type="ARBA" id="ARBA00022840"/>
    </source>
</evidence>
<evidence type="ECO:0000256" key="5">
    <source>
        <dbReference type="ARBA" id="ARBA00022741"/>
    </source>
</evidence>
<dbReference type="PROSITE" id="PS00211">
    <property type="entry name" value="ABC_TRANSPORTER_1"/>
    <property type="match status" value="1"/>
</dbReference>
<keyword evidence="4 9" id="KW-0812">Transmembrane</keyword>
<name>L1QPS3_9CLOT</name>
<feature type="transmembrane region" description="Helical" evidence="9">
    <location>
        <begin position="12"/>
        <end position="33"/>
    </location>
</feature>
<evidence type="ECO:0000256" key="4">
    <source>
        <dbReference type="ARBA" id="ARBA00022692"/>
    </source>
</evidence>
<evidence type="ECO:0000256" key="2">
    <source>
        <dbReference type="ARBA" id="ARBA00022448"/>
    </source>
</evidence>
<evidence type="ECO:0000259" key="10">
    <source>
        <dbReference type="PROSITE" id="PS50893"/>
    </source>
</evidence>
<evidence type="ECO:0000259" key="11">
    <source>
        <dbReference type="PROSITE" id="PS50929"/>
    </source>
</evidence>
<dbReference type="FunFam" id="3.40.50.300:FF:000221">
    <property type="entry name" value="Multidrug ABC transporter ATP-binding protein"/>
    <property type="match status" value="1"/>
</dbReference>
<dbReference type="InterPro" id="IPR003439">
    <property type="entry name" value="ABC_transporter-like_ATP-bd"/>
</dbReference>
<dbReference type="InterPro" id="IPR017871">
    <property type="entry name" value="ABC_transporter-like_CS"/>
</dbReference>
<keyword evidence="7 9" id="KW-1133">Transmembrane helix</keyword>
<evidence type="ECO:0000313" key="12">
    <source>
        <dbReference type="EMBL" id="EKY29562.1"/>
    </source>
</evidence>
<dbReference type="InterPro" id="IPR011527">
    <property type="entry name" value="ABC1_TM_dom"/>
</dbReference>
<feature type="transmembrane region" description="Helical" evidence="9">
    <location>
        <begin position="65"/>
        <end position="87"/>
    </location>
</feature>
<dbReference type="EMBL" id="AMEZ01000005">
    <property type="protein sequence ID" value="EKY29562.1"/>
    <property type="molecule type" value="Genomic_DNA"/>
</dbReference>
<keyword evidence="5" id="KW-0547">Nucleotide-binding</keyword>
<feature type="transmembrane region" description="Helical" evidence="9">
    <location>
        <begin position="162"/>
        <end position="183"/>
    </location>
</feature>
<dbReference type="InterPro" id="IPR003593">
    <property type="entry name" value="AAA+_ATPase"/>
</dbReference>
<dbReference type="GO" id="GO:0016887">
    <property type="term" value="F:ATP hydrolysis activity"/>
    <property type="evidence" value="ECO:0007669"/>
    <property type="project" value="InterPro"/>
</dbReference>
<dbReference type="SUPFAM" id="SSF90123">
    <property type="entry name" value="ABC transporter transmembrane region"/>
    <property type="match status" value="1"/>
</dbReference>
<feature type="transmembrane region" description="Helical" evidence="9">
    <location>
        <begin position="240"/>
        <end position="263"/>
    </location>
</feature>
<reference evidence="12 13" key="1">
    <citation type="submission" date="2012-05" db="EMBL/GenBank/DDBJ databases">
        <authorList>
            <person name="Weinstock G."/>
            <person name="Sodergren E."/>
            <person name="Lobos E.A."/>
            <person name="Fulton L."/>
            <person name="Fulton R."/>
            <person name="Courtney L."/>
            <person name="Fronick C."/>
            <person name="O'Laughlin M."/>
            <person name="Godfrey J."/>
            <person name="Wilson R.M."/>
            <person name="Miner T."/>
            <person name="Farmer C."/>
            <person name="Delehaunty K."/>
            <person name="Cordes M."/>
            <person name="Minx P."/>
            <person name="Tomlinson C."/>
            <person name="Chen J."/>
            <person name="Wollam A."/>
            <person name="Pepin K.H."/>
            <person name="Bhonagiri V."/>
            <person name="Zhang X."/>
            <person name="Suruliraj S."/>
            <person name="Warren W."/>
            <person name="Mitreva M."/>
            <person name="Mardis E.R."/>
            <person name="Wilson R.K."/>
        </authorList>
    </citation>
    <scope>NUCLEOTIDE SEQUENCE [LARGE SCALE GENOMIC DNA]</scope>
    <source>
        <strain evidence="12 13">DSM 1785</strain>
    </source>
</reference>
<dbReference type="GO" id="GO:0005886">
    <property type="term" value="C:plasma membrane"/>
    <property type="evidence" value="ECO:0007669"/>
    <property type="project" value="UniProtKB-SubCell"/>
</dbReference>
<dbReference type="Proteomes" id="UP000010420">
    <property type="component" value="Unassembled WGS sequence"/>
</dbReference>
<dbReference type="HOGENOM" id="CLU_000604_84_3_9"/>
<sequence>MKLQMGKLLKYIKGSSIIYAILAPLMMFIEVIMDLNQPKLMADIIDIGVANGDIQYVLNIGFKMIIVAFIGILGGILCGIFTSIAAMTMGKNLRQGLFNKIQSLSFLEIDKFKTSSLITRLTNDVTQVQNMVMMALRGMVRSPLICLGGVIMAFSISSKLSIIFLVIIPLIIVSVVVITSKSIPFFTDMQKKIDNVNLVMRENLLGIRVVKAFAIEGKIREKFKNSNEELMETSIEAQSVTVLLWPLVTLIMNLSVVAVLWFGGNLVNTGSLEIGKIMAFINYLVQIMGSLNMMVMIIINFSRAKVSATRINEVLDIEPSIVNKDDSKEINNFDIEFKDVYFKYNKDSDYVLSGISFKAKEGEKIGIIGATGSGKSSLVSLIPRLYDTTMGSITIGNEDVRNLKIDELREIIGVVLQDTILFSGTIDDNLRFGKKDATKEMMHSATKDAQAFEFINSAKEGYDRIVEQRGKNLSGGQKQRVSIARTLIKEPKILILDDSSSALDMATEAKLQKAIKRRMQNSTVFLIAQRISAVMDCDKIIVLDDGEISAIGTHRELLKTSEIYRSIAISQFGEEEVMNV</sequence>
<dbReference type="Gene3D" id="1.20.1560.10">
    <property type="entry name" value="ABC transporter type 1, transmembrane domain"/>
    <property type="match status" value="1"/>
</dbReference>
<dbReference type="GO" id="GO:0015421">
    <property type="term" value="F:ABC-type oligopeptide transporter activity"/>
    <property type="evidence" value="ECO:0007669"/>
    <property type="project" value="TreeGrafter"/>
</dbReference>
<dbReference type="InterPro" id="IPR027417">
    <property type="entry name" value="P-loop_NTPase"/>
</dbReference>
<keyword evidence="6 12" id="KW-0067">ATP-binding</keyword>
<evidence type="ECO:0000256" key="3">
    <source>
        <dbReference type="ARBA" id="ARBA00022475"/>
    </source>
</evidence>
<feature type="transmembrane region" description="Helical" evidence="9">
    <location>
        <begin position="138"/>
        <end position="156"/>
    </location>
</feature>
<feature type="domain" description="ABC transmembrane type-1" evidence="11">
    <location>
        <begin position="21"/>
        <end position="303"/>
    </location>
</feature>
<dbReference type="SUPFAM" id="SSF52540">
    <property type="entry name" value="P-loop containing nucleoside triphosphate hydrolases"/>
    <property type="match status" value="1"/>
</dbReference>
<dbReference type="SMART" id="SM00382">
    <property type="entry name" value="AAA"/>
    <property type="match status" value="1"/>
</dbReference>
<evidence type="ECO:0000256" key="1">
    <source>
        <dbReference type="ARBA" id="ARBA00004651"/>
    </source>
</evidence>
<evidence type="ECO:0000256" key="7">
    <source>
        <dbReference type="ARBA" id="ARBA00022989"/>
    </source>
</evidence>
<keyword evidence="13" id="KW-1185">Reference proteome</keyword>
<organism evidence="12 13">
    <name type="scientific">Clostridium celatum DSM 1785</name>
    <dbReference type="NCBI Taxonomy" id="545697"/>
    <lineage>
        <taxon>Bacteria</taxon>
        <taxon>Bacillati</taxon>
        <taxon>Bacillota</taxon>
        <taxon>Clostridia</taxon>
        <taxon>Eubacteriales</taxon>
        <taxon>Clostridiaceae</taxon>
        <taxon>Clostridium</taxon>
    </lineage>
</organism>
<accession>L1QPS3</accession>
<dbReference type="PATRIC" id="fig|545697.3.peg.145"/>
<comment type="caution">
    <text evidence="12">The sequence shown here is derived from an EMBL/GenBank/DDBJ whole genome shotgun (WGS) entry which is preliminary data.</text>
</comment>
<dbReference type="Pfam" id="PF00664">
    <property type="entry name" value="ABC_membrane"/>
    <property type="match status" value="1"/>
</dbReference>
<dbReference type="InterPro" id="IPR036640">
    <property type="entry name" value="ABC1_TM_sf"/>
</dbReference>
<comment type="subcellular location">
    <subcellularLocation>
        <location evidence="1">Cell membrane</location>
        <topology evidence="1">Multi-pass membrane protein</topology>
    </subcellularLocation>
</comment>
<keyword evidence="3" id="KW-1003">Cell membrane</keyword>
<feature type="transmembrane region" description="Helical" evidence="9">
    <location>
        <begin position="283"/>
        <end position="301"/>
    </location>
</feature>
<dbReference type="PANTHER" id="PTHR43394:SF1">
    <property type="entry name" value="ATP-BINDING CASSETTE SUB-FAMILY B MEMBER 10, MITOCHONDRIAL"/>
    <property type="match status" value="1"/>
</dbReference>
<dbReference type="PANTHER" id="PTHR43394">
    <property type="entry name" value="ATP-DEPENDENT PERMEASE MDL1, MITOCHONDRIAL"/>
    <property type="match status" value="1"/>
</dbReference>
<evidence type="ECO:0000256" key="9">
    <source>
        <dbReference type="SAM" id="Phobius"/>
    </source>
</evidence>
<gene>
    <name evidence="12" type="ORF">HMPREF0216_00145</name>
</gene>
<dbReference type="AlphaFoldDB" id="L1QPS3"/>
<protein>
    <submittedName>
        <fullName evidence="12">ABC transporter, ATP-binding protein</fullName>
    </submittedName>
</protein>
<keyword evidence="2" id="KW-0813">Transport</keyword>
<dbReference type="Pfam" id="PF00005">
    <property type="entry name" value="ABC_tran"/>
    <property type="match status" value="1"/>
</dbReference>
<evidence type="ECO:0000256" key="8">
    <source>
        <dbReference type="ARBA" id="ARBA00023136"/>
    </source>
</evidence>
<dbReference type="InterPro" id="IPR039421">
    <property type="entry name" value="Type_1_exporter"/>
</dbReference>
<dbReference type="GO" id="GO:0005524">
    <property type="term" value="F:ATP binding"/>
    <property type="evidence" value="ECO:0007669"/>
    <property type="project" value="UniProtKB-KW"/>
</dbReference>
<keyword evidence="8 9" id="KW-0472">Membrane</keyword>
<evidence type="ECO:0000313" key="13">
    <source>
        <dbReference type="Proteomes" id="UP000010420"/>
    </source>
</evidence>
<proteinExistence type="predicted"/>
<dbReference type="eggNOG" id="COG1132">
    <property type="taxonomic scope" value="Bacteria"/>
</dbReference>
<dbReference type="CDD" id="cd18548">
    <property type="entry name" value="ABC_6TM_Tm287_like"/>
    <property type="match status" value="1"/>
</dbReference>
<dbReference type="Gene3D" id="3.40.50.300">
    <property type="entry name" value="P-loop containing nucleotide triphosphate hydrolases"/>
    <property type="match status" value="1"/>
</dbReference>
<dbReference type="STRING" id="545697.HMPREF0216_00145"/>
<dbReference type="FunFam" id="1.20.1560.10:FF:000040">
    <property type="entry name" value="Multidrug ABC transporter ATP-binding protein"/>
    <property type="match status" value="1"/>
</dbReference>
<dbReference type="PROSITE" id="PS50893">
    <property type="entry name" value="ABC_TRANSPORTER_2"/>
    <property type="match status" value="1"/>
</dbReference>
<feature type="domain" description="ABC transporter" evidence="10">
    <location>
        <begin position="335"/>
        <end position="570"/>
    </location>
</feature>